<dbReference type="AlphaFoldDB" id="M5RWX0"/>
<proteinExistence type="predicted"/>
<sequence>MSNVVKAERIPCRDADGFVCASKISMLHAVAIILNTHRQLNMVGEGSVGDQLQIVD</sequence>
<evidence type="ECO:0000313" key="1">
    <source>
        <dbReference type="EMBL" id="EMI19902.1"/>
    </source>
</evidence>
<protein>
    <submittedName>
        <fullName evidence="1">Uncharacterized protein</fullName>
    </submittedName>
</protein>
<comment type="caution">
    <text evidence="1">The sequence shown here is derived from an EMBL/GenBank/DDBJ whole genome shotgun (WGS) entry which is preliminary data.</text>
</comment>
<dbReference type="PATRIC" id="fig|1265738.3.peg.3171"/>
<dbReference type="Proteomes" id="UP000011991">
    <property type="component" value="Unassembled WGS sequence"/>
</dbReference>
<gene>
    <name evidence="1" type="ORF">RMSM_03176</name>
</gene>
<name>M5RWX0_9BACT</name>
<reference evidence="1 2" key="1">
    <citation type="journal article" date="2013" name="Mar. Genomics">
        <title>Expression of sulfatases in Rhodopirellula baltica and the diversity of sulfatases in the genus Rhodopirellula.</title>
        <authorList>
            <person name="Wegner C.E."/>
            <person name="Richter-Heitmann T."/>
            <person name="Klindworth A."/>
            <person name="Klockow C."/>
            <person name="Richter M."/>
            <person name="Achstetter T."/>
            <person name="Glockner F.O."/>
            <person name="Harder J."/>
        </authorList>
    </citation>
    <scope>NUCLEOTIDE SEQUENCE [LARGE SCALE GENOMIC DNA]</scope>
    <source>
        <strain evidence="1 2">SM1</strain>
    </source>
</reference>
<organism evidence="1 2">
    <name type="scientific">Rhodopirellula maiorica SM1</name>
    <dbReference type="NCBI Taxonomy" id="1265738"/>
    <lineage>
        <taxon>Bacteria</taxon>
        <taxon>Pseudomonadati</taxon>
        <taxon>Planctomycetota</taxon>
        <taxon>Planctomycetia</taxon>
        <taxon>Pirellulales</taxon>
        <taxon>Pirellulaceae</taxon>
        <taxon>Novipirellula</taxon>
    </lineage>
</organism>
<keyword evidence="2" id="KW-1185">Reference proteome</keyword>
<dbReference type="EMBL" id="ANOG01000461">
    <property type="protein sequence ID" value="EMI19902.1"/>
    <property type="molecule type" value="Genomic_DNA"/>
</dbReference>
<evidence type="ECO:0000313" key="2">
    <source>
        <dbReference type="Proteomes" id="UP000011991"/>
    </source>
</evidence>
<accession>M5RWX0</accession>